<keyword evidence="7 12" id="KW-0408">Iron</keyword>
<keyword evidence="3 12" id="KW-0874">Quinone</keyword>
<keyword evidence="11 12" id="KW-0472">Membrane</keyword>
<dbReference type="PANTHER" id="PTHR10849:SF24">
    <property type="entry name" value="NADH-QUINONE OXIDOREDUCTASE SUBUNIT I 2"/>
    <property type="match status" value="1"/>
</dbReference>
<name>A0ABU1AVH1_9BACT</name>
<dbReference type="InterPro" id="IPR010226">
    <property type="entry name" value="NADH_quinone_OxRdtase_chainI"/>
</dbReference>
<accession>A0ABU1AVH1</accession>
<evidence type="ECO:0000256" key="2">
    <source>
        <dbReference type="ARBA" id="ARBA00022485"/>
    </source>
</evidence>
<dbReference type="HAMAP" id="MF_01351">
    <property type="entry name" value="NDH1_NuoI"/>
    <property type="match status" value="1"/>
</dbReference>
<comment type="subunit">
    <text evidence="12">NDH-1 is composed of 14 different subunits. Subunits NuoA, H, J, K, L, M, N constitute the membrane sector of the complex.</text>
</comment>
<dbReference type="PROSITE" id="PS51379">
    <property type="entry name" value="4FE4S_FER_2"/>
    <property type="match status" value="2"/>
</dbReference>
<keyword evidence="8 12" id="KW-0411">Iron-sulfur</keyword>
<gene>
    <name evidence="12" type="primary">nuoI</name>
    <name evidence="14" type="ORF">QEH52_07080</name>
</gene>
<dbReference type="SUPFAM" id="SSF54862">
    <property type="entry name" value="4Fe-4S ferredoxins"/>
    <property type="match status" value="1"/>
</dbReference>
<evidence type="ECO:0000256" key="9">
    <source>
        <dbReference type="ARBA" id="ARBA00023027"/>
    </source>
</evidence>
<keyword evidence="9 12" id="KW-0520">NAD</keyword>
<feature type="binding site" evidence="12">
    <location>
        <position position="127"/>
    </location>
    <ligand>
        <name>[4Fe-4S] cluster</name>
        <dbReference type="ChEBI" id="CHEBI:49883"/>
        <label>1</label>
    </ligand>
</feature>
<feature type="binding site" evidence="12">
    <location>
        <position position="80"/>
    </location>
    <ligand>
        <name>[4Fe-4S] cluster</name>
        <dbReference type="ChEBI" id="CHEBI:49883"/>
        <label>2</label>
    </ligand>
</feature>
<dbReference type="InterPro" id="IPR017900">
    <property type="entry name" value="4Fe4S_Fe_S_CS"/>
</dbReference>
<feature type="domain" description="4Fe-4S ferredoxin-type" evidence="13">
    <location>
        <begin position="108"/>
        <end position="137"/>
    </location>
</feature>
<keyword evidence="1 12" id="KW-1003">Cell membrane</keyword>
<sequence>MAKTKVLERKPLSFAEKTFLPQIVTGLKTTFGTMLQKGVTLQYPDERPTIPDNYRGVPTLVKDPNGREKCVSCQLCEFVCPPKAIRITPGAIDAEAEPERAHVEKAPQEFDINMLRCIYCGLCQEVCPEEAIFLQDIFSLSGYSREEMINNKQKLYELGGTLPDKHHKWDKKKSAELAGNAH</sequence>
<reference evidence="14 15" key="1">
    <citation type="submission" date="2023-04" db="EMBL/GenBank/DDBJ databases">
        <title>A novel bacteria isolated from coastal sediment.</title>
        <authorList>
            <person name="Liu X.-J."/>
            <person name="Du Z.-J."/>
        </authorList>
    </citation>
    <scope>NUCLEOTIDE SEQUENCE [LARGE SCALE GENOMIC DNA]</scope>
    <source>
        <strain evidence="14 15">SDUM461003</strain>
    </source>
</reference>
<keyword evidence="4 12" id="KW-0479">Metal-binding</keyword>
<comment type="caution">
    <text evidence="14">The sequence shown here is derived from an EMBL/GenBank/DDBJ whole genome shotgun (WGS) entry which is preliminary data.</text>
</comment>
<evidence type="ECO:0000256" key="12">
    <source>
        <dbReference type="HAMAP-Rule" id="MF_01351"/>
    </source>
</evidence>
<dbReference type="PROSITE" id="PS00198">
    <property type="entry name" value="4FE4S_FER_1"/>
    <property type="match status" value="1"/>
</dbReference>
<dbReference type="Proteomes" id="UP001225316">
    <property type="component" value="Unassembled WGS sequence"/>
</dbReference>
<evidence type="ECO:0000256" key="5">
    <source>
        <dbReference type="ARBA" id="ARBA00022737"/>
    </source>
</evidence>
<comment type="catalytic activity">
    <reaction evidence="12">
        <text>a quinone + NADH + 5 H(+)(in) = a quinol + NAD(+) + 4 H(+)(out)</text>
        <dbReference type="Rhea" id="RHEA:57888"/>
        <dbReference type="ChEBI" id="CHEBI:15378"/>
        <dbReference type="ChEBI" id="CHEBI:24646"/>
        <dbReference type="ChEBI" id="CHEBI:57540"/>
        <dbReference type="ChEBI" id="CHEBI:57945"/>
        <dbReference type="ChEBI" id="CHEBI:132124"/>
    </reaction>
</comment>
<feature type="binding site" evidence="12">
    <location>
        <position position="73"/>
    </location>
    <ligand>
        <name>[4Fe-4S] cluster</name>
        <dbReference type="ChEBI" id="CHEBI:49883"/>
        <label>1</label>
    </ligand>
</feature>
<dbReference type="Pfam" id="PF12838">
    <property type="entry name" value="Fer4_7"/>
    <property type="match status" value="1"/>
</dbReference>
<feature type="binding site" evidence="12">
    <location>
        <position position="120"/>
    </location>
    <ligand>
        <name>[4Fe-4S] cluster</name>
        <dbReference type="ChEBI" id="CHEBI:49883"/>
        <label>2</label>
    </ligand>
</feature>
<evidence type="ECO:0000256" key="1">
    <source>
        <dbReference type="ARBA" id="ARBA00022475"/>
    </source>
</evidence>
<dbReference type="NCBIfam" id="TIGR01971">
    <property type="entry name" value="NuoI"/>
    <property type="match status" value="1"/>
</dbReference>
<keyword evidence="5" id="KW-0677">Repeat</keyword>
<evidence type="ECO:0000256" key="7">
    <source>
        <dbReference type="ARBA" id="ARBA00023004"/>
    </source>
</evidence>
<keyword evidence="6 12" id="KW-1278">Translocase</keyword>
<keyword evidence="10 12" id="KW-0830">Ubiquinone</keyword>
<evidence type="ECO:0000256" key="8">
    <source>
        <dbReference type="ARBA" id="ARBA00023014"/>
    </source>
</evidence>
<dbReference type="EC" id="7.1.1.-" evidence="12"/>
<proteinExistence type="inferred from homology"/>
<protein>
    <recommendedName>
        <fullName evidence="12">NADH-quinone oxidoreductase subunit I</fullName>
        <ecNumber evidence="12">7.1.1.-</ecNumber>
    </recommendedName>
    <alternativeName>
        <fullName evidence="12">NADH dehydrogenase I subunit I</fullName>
    </alternativeName>
    <alternativeName>
        <fullName evidence="12">NDH-1 subunit I</fullName>
    </alternativeName>
</protein>
<feature type="binding site" evidence="12">
    <location>
        <position position="76"/>
    </location>
    <ligand>
        <name>[4Fe-4S] cluster</name>
        <dbReference type="ChEBI" id="CHEBI:49883"/>
        <label>1</label>
    </ligand>
</feature>
<feature type="binding site" evidence="12">
    <location>
        <position position="123"/>
    </location>
    <ligand>
        <name>[4Fe-4S] cluster</name>
        <dbReference type="ChEBI" id="CHEBI:49883"/>
        <label>2</label>
    </ligand>
</feature>
<evidence type="ECO:0000313" key="14">
    <source>
        <dbReference type="EMBL" id="MDQ8207264.1"/>
    </source>
</evidence>
<evidence type="ECO:0000256" key="6">
    <source>
        <dbReference type="ARBA" id="ARBA00022967"/>
    </source>
</evidence>
<dbReference type="Gene3D" id="3.30.70.3270">
    <property type="match status" value="1"/>
</dbReference>
<evidence type="ECO:0000259" key="13">
    <source>
        <dbReference type="PROSITE" id="PS51379"/>
    </source>
</evidence>
<comment type="function">
    <text evidence="12">NDH-1 shuttles electrons from NADH, via FMN and iron-sulfur (Fe-S) centers, to quinones in the respiratory chain. The immediate electron acceptor for the enzyme in this species is believed to be ubiquinone. Couples the redox reaction to proton translocation (for every two electrons transferred, four hydrogen ions are translocated across the cytoplasmic membrane), and thus conserves the redox energy in a proton gradient.</text>
</comment>
<evidence type="ECO:0000256" key="3">
    <source>
        <dbReference type="ARBA" id="ARBA00022719"/>
    </source>
</evidence>
<evidence type="ECO:0000256" key="11">
    <source>
        <dbReference type="ARBA" id="ARBA00023136"/>
    </source>
</evidence>
<feature type="binding site" evidence="12">
    <location>
        <position position="70"/>
    </location>
    <ligand>
        <name>[4Fe-4S] cluster</name>
        <dbReference type="ChEBI" id="CHEBI:49883"/>
        <label>1</label>
    </ligand>
</feature>
<dbReference type="EMBL" id="JARXHW010000012">
    <property type="protein sequence ID" value="MDQ8207264.1"/>
    <property type="molecule type" value="Genomic_DNA"/>
</dbReference>
<evidence type="ECO:0000313" key="15">
    <source>
        <dbReference type="Proteomes" id="UP001225316"/>
    </source>
</evidence>
<organism evidence="14 15">
    <name type="scientific">Thalassobacterium maritimum</name>
    <dbReference type="NCBI Taxonomy" id="3041265"/>
    <lineage>
        <taxon>Bacteria</taxon>
        <taxon>Pseudomonadati</taxon>
        <taxon>Verrucomicrobiota</taxon>
        <taxon>Opitutia</taxon>
        <taxon>Puniceicoccales</taxon>
        <taxon>Coraliomargaritaceae</taxon>
        <taxon>Thalassobacterium</taxon>
    </lineage>
</organism>
<evidence type="ECO:0000256" key="4">
    <source>
        <dbReference type="ARBA" id="ARBA00022723"/>
    </source>
</evidence>
<comment type="cofactor">
    <cofactor evidence="12">
        <name>[4Fe-4S] cluster</name>
        <dbReference type="ChEBI" id="CHEBI:49883"/>
    </cofactor>
    <text evidence="12">Binds 2 [4Fe-4S] clusters per subunit.</text>
</comment>
<evidence type="ECO:0000256" key="10">
    <source>
        <dbReference type="ARBA" id="ARBA00023075"/>
    </source>
</evidence>
<comment type="similarity">
    <text evidence="12">Belongs to the complex I 23 kDa subunit family.</text>
</comment>
<dbReference type="RefSeq" id="WP_308949399.1">
    <property type="nucleotide sequence ID" value="NZ_JARXHW010000012.1"/>
</dbReference>
<feature type="domain" description="4Fe-4S ferredoxin-type" evidence="13">
    <location>
        <begin position="58"/>
        <end position="90"/>
    </location>
</feature>
<keyword evidence="2 12" id="KW-0004">4Fe-4S</keyword>
<keyword evidence="15" id="KW-1185">Reference proteome</keyword>
<dbReference type="PANTHER" id="PTHR10849">
    <property type="entry name" value="NADH DEHYDROGENASE UBIQUINONE IRON-SULFUR PROTEIN 8, MITOCHONDRIAL"/>
    <property type="match status" value="1"/>
</dbReference>
<comment type="subcellular location">
    <subcellularLocation>
        <location evidence="12">Cell membrane</location>
        <topology evidence="12">Peripheral membrane protein</topology>
    </subcellularLocation>
</comment>
<dbReference type="InterPro" id="IPR017896">
    <property type="entry name" value="4Fe4S_Fe-S-bd"/>
</dbReference>
<feature type="binding site" evidence="12">
    <location>
        <position position="117"/>
    </location>
    <ligand>
        <name>[4Fe-4S] cluster</name>
        <dbReference type="ChEBI" id="CHEBI:49883"/>
        <label>2</label>
    </ligand>
</feature>